<dbReference type="OrthoDB" id="2426896at2"/>
<dbReference type="InterPro" id="IPR025075">
    <property type="entry name" value="DUF3916"/>
</dbReference>
<evidence type="ECO:0008006" key="3">
    <source>
        <dbReference type="Google" id="ProtNLM"/>
    </source>
</evidence>
<proteinExistence type="predicted"/>
<protein>
    <recommendedName>
        <fullName evidence="3">DUF3916 domain-containing protein</fullName>
    </recommendedName>
</protein>
<reference evidence="1 2" key="1">
    <citation type="submission" date="2017-02" db="EMBL/GenBank/DDBJ databases">
        <authorList>
            <person name="Peterson S.W."/>
        </authorList>
    </citation>
    <scope>NUCLEOTIDE SEQUENCE [LARGE SCALE GENOMIC DNA]</scope>
    <source>
        <strain evidence="1 2">ATCC 17233</strain>
    </source>
</reference>
<accession>A0A1T4P5X0</accession>
<sequence length="170" mass="20449">MYYGKSRGQKRKLKRLLKNIAQIEPYQAIEETNEWGYEHFHVPCSVWLDMPKTSSKIKSLFCKTWIRKTEEILKAKPKDLQFCKVVCCLCIPNVWESQIIIFYSQKYYETFWNRHGDYQDWSRIPDGHSLLKERNIETGLKEFGFKETLTDEDYTVVSHIWFYGEVKEDI</sequence>
<evidence type="ECO:0000313" key="2">
    <source>
        <dbReference type="Proteomes" id="UP000189857"/>
    </source>
</evidence>
<name>A0A1T4P5X0_9FIRM</name>
<keyword evidence="2" id="KW-1185">Reference proteome</keyword>
<dbReference type="AlphaFoldDB" id="A0A1T4P5X0"/>
<gene>
    <name evidence="1" type="ORF">SAMN02745110_01831</name>
</gene>
<organism evidence="1 2">
    <name type="scientific">Eubacterium ruminantium</name>
    <dbReference type="NCBI Taxonomy" id="42322"/>
    <lineage>
        <taxon>Bacteria</taxon>
        <taxon>Bacillati</taxon>
        <taxon>Bacillota</taxon>
        <taxon>Clostridia</taxon>
        <taxon>Eubacteriales</taxon>
        <taxon>Eubacteriaceae</taxon>
        <taxon>Eubacterium</taxon>
    </lineage>
</organism>
<evidence type="ECO:0000313" key="1">
    <source>
        <dbReference type="EMBL" id="SJZ86980.1"/>
    </source>
</evidence>
<dbReference type="RefSeq" id="WP_078787656.1">
    <property type="nucleotide sequence ID" value="NZ_FNHR01000008.1"/>
</dbReference>
<dbReference type="Proteomes" id="UP000189857">
    <property type="component" value="Unassembled WGS sequence"/>
</dbReference>
<dbReference type="EMBL" id="FUXA01000011">
    <property type="protein sequence ID" value="SJZ86980.1"/>
    <property type="molecule type" value="Genomic_DNA"/>
</dbReference>
<dbReference type="Pfam" id="PF13079">
    <property type="entry name" value="DUF3916"/>
    <property type="match status" value="1"/>
</dbReference>